<organism evidence="2 3">
    <name type="scientific">Roseivivax isoporae LMG 25204</name>
    <dbReference type="NCBI Taxonomy" id="1449351"/>
    <lineage>
        <taxon>Bacteria</taxon>
        <taxon>Pseudomonadati</taxon>
        <taxon>Pseudomonadota</taxon>
        <taxon>Alphaproteobacteria</taxon>
        <taxon>Rhodobacterales</taxon>
        <taxon>Roseobacteraceae</taxon>
        <taxon>Roseivivax</taxon>
    </lineage>
</organism>
<dbReference type="RefSeq" id="WP_043769611.1">
    <property type="nucleotide sequence ID" value="NZ_JAME01000012.1"/>
</dbReference>
<reference evidence="2 3" key="1">
    <citation type="submission" date="2014-01" db="EMBL/GenBank/DDBJ databases">
        <title>Roseivivax isoporae LMG 25204 Genome Sequencing.</title>
        <authorList>
            <person name="Lai Q."/>
            <person name="Li G."/>
            <person name="Shao Z."/>
        </authorList>
    </citation>
    <scope>NUCLEOTIDE SEQUENCE [LARGE SCALE GENOMIC DNA]</scope>
    <source>
        <strain evidence="2 3">LMG 25204</strain>
    </source>
</reference>
<dbReference type="eggNOG" id="COG3164">
    <property type="taxonomic scope" value="Bacteria"/>
</dbReference>
<dbReference type="STRING" id="1449351.RISW2_02690"/>
<dbReference type="Pfam" id="PF13116">
    <property type="entry name" value="YhdP"/>
    <property type="match status" value="1"/>
</dbReference>
<accession>X7F8Q5</accession>
<dbReference type="Proteomes" id="UP000023430">
    <property type="component" value="Unassembled WGS sequence"/>
</dbReference>
<dbReference type="EMBL" id="JAME01000012">
    <property type="protein sequence ID" value="ETX29093.1"/>
    <property type="molecule type" value="Genomic_DNA"/>
</dbReference>
<evidence type="ECO:0000313" key="2">
    <source>
        <dbReference type="EMBL" id="ETX29093.1"/>
    </source>
</evidence>
<evidence type="ECO:0000313" key="3">
    <source>
        <dbReference type="Proteomes" id="UP000023430"/>
    </source>
</evidence>
<keyword evidence="3" id="KW-1185">Reference proteome</keyword>
<sequence>MKPEERQDGAPRRRRWPVRIALAVAALAVALAAGGWALVGTPVEAPGWLRERVAERLSDLVPGATLDFDRIEVVVSREGLLRARLGGTALRAPDGTPIAALSQLEVATEALPLLRGEIVLREARASGAFMTFERSAEGRFGIGLGILGGGQTPPALPEVLARIDAVLADPRLSGLDRIAAEGLTVRYRDLLAGREWLADGGQLAIVRRDGALRLDGSVSVLGGGATAATLTVDAESRIGSTALSFGVALDGLDARDLASQSPALVWLDALRAPIAGSLRGWTDEVGALGGLDATLRIGRGVLQPTDGAQPVRFSGAETYFSYDPAAGALTFDRIAVESTVGRAEASGRVTLEGIAAGLPEALVGQFALSGIEANPGELFPEPLSLDAAELEFRLRLDPFRVEIGRVRVEDPEVELRGSGAVAATGEGWDVRLDATAERATPAVVAAHWPPALAPGTRDWFVSNVLGGRVEDAVFSLRREPGTRPQLYLDFRFHEAAVRFADTLPPAEGAAGQFTLYDDRLAVSVARGTLTPPEGGAIDIAGTEFVIPDTRQKPATGELRLAAKGRATAALSLLDMEPLSLLQKAGRPVDIAEADVSVAGTLVRPLGPGVTLEDMELALEGTLRDVSSDALVPGRMLEAAALDLSVTNERVRVGGRATLSGVPFEGSWTQPLGAGSSAGSRVEGEVMLSQAAADTFGIALPDGLLSGSGPGTLDLTLPPDGAPRFRLTSRLAGLGLSVPQIGWRLGQGTQGALTVAGRLGATPAVDVLQIDAGGLRASGDVRLRAGGGLDRVAFDRVRVGDWLDAPVTLVGRGGAAPEVQVDGGTLDLRGMSAGGGGGSGGAGGGTPISVRLDRLTISEGISLRGFSGRFVARAGGLDGTFSATMQGTSASVQGQLLPQNGGTAVRLASDDAGNVLESTGILRTVAGGRMVLNLDPVPGAQGTYEGRATITDARLRDAPAIGALLDAISIVGIIDQLEGPGIYFQTVDAEFRLTPRQVVLRRSAATGPSMGISMDGYVDLAAGTLDLQGVLSPIYVLNSIGSFLTRRGEGLLGFNFSIRGPGSQPQVAVNPLSVFTPGMFREIFRRPPPGAE</sequence>
<name>X7F8Q5_9RHOB</name>
<feature type="domain" description="YhdP central" evidence="1">
    <location>
        <begin position="365"/>
        <end position="579"/>
    </location>
</feature>
<dbReference type="AlphaFoldDB" id="X7F8Q5"/>
<dbReference type="PATRIC" id="fig|1449351.3.peg.1920"/>
<comment type="caution">
    <text evidence="2">The sequence shown here is derived from an EMBL/GenBank/DDBJ whole genome shotgun (WGS) entry which is preliminary data.</text>
</comment>
<evidence type="ECO:0000259" key="1">
    <source>
        <dbReference type="Pfam" id="PF13116"/>
    </source>
</evidence>
<gene>
    <name evidence="2" type="ORF">RISW2_02690</name>
</gene>
<protein>
    <recommendedName>
        <fullName evidence="1">YhdP central domain-containing protein</fullName>
    </recommendedName>
</protein>
<dbReference type="InterPro" id="IPR025263">
    <property type="entry name" value="YhdP_central"/>
</dbReference>
<proteinExistence type="predicted"/>